<gene>
    <name evidence="1" type="ORF">SDC9_67074</name>
</gene>
<dbReference type="AlphaFoldDB" id="A0A644XX17"/>
<organism evidence="1">
    <name type="scientific">bioreactor metagenome</name>
    <dbReference type="NCBI Taxonomy" id="1076179"/>
    <lineage>
        <taxon>unclassified sequences</taxon>
        <taxon>metagenomes</taxon>
        <taxon>ecological metagenomes</taxon>
    </lineage>
</organism>
<evidence type="ECO:0000313" key="1">
    <source>
        <dbReference type="EMBL" id="MPM20639.1"/>
    </source>
</evidence>
<comment type="caution">
    <text evidence="1">The sequence shown here is derived from an EMBL/GenBank/DDBJ whole genome shotgun (WGS) entry which is preliminary data.</text>
</comment>
<sequence length="97" mass="10886">MKRKMMSLALALVMSLSLCVPALAAESVERIEHLSTNSIITYIPSISPRANDPTHYTYIFTSVWSIFSKGKMLHASDNLIHILKLVLSEICFLTTIF</sequence>
<protein>
    <submittedName>
        <fullName evidence="1">Uncharacterized protein</fullName>
    </submittedName>
</protein>
<accession>A0A644XX17</accession>
<reference evidence="1" key="1">
    <citation type="submission" date="2019-08" db="EMBL/GenBank/DDBJ databases">
        <authorList>
            <person name="Kucharzyk K."/>
            <person name="Murdoch R.W."/>
            <person name="Higgins S."/>
            <person name="Loffler F."/>
        </authorList>
    </citation>
    <scope>NUCLEOTIDE SEQUENCE</scope>
</reference>
<name>A0A644XX17_9ZZZZ</name>
<dbReference type="EMBL" id="VSSQ01003428">
    <property type="protein sequence ID" value="MPM20639.1"/>
    <property type="molecule type" value="Genomic_DNA"/>
</dbReference>
<proteinExistence type="predicted"/>